<evidence type="ECO:0000313" key="1">
    <source>
        <dbReference type="EMBL" id="KPM05129.1"/>
    </source>
</evidence>
<dbReference type="VEuPathDB" id="VectorBase:SSCA008580"/>
<gene>
    <name evidence="1" type="ORF">QR98_0035880</name>
</gene>
<comment type="caution">
    <text evidence="1">The sequence shown here is derived from an EMBL/GenBank/DDBJ whole genome shotgun (WGS) entry which is preliminary data.</text>
</comment>
<dbReference type="EMBL" id="JXLN01010110">
    <property type="protein sequence ID" value="KPM05129.1"/>
    <property type="molecule type" value="Genomic_DNA"/>
</dbReference>
<proteinExistence type="predicted"/>
<dbReference type="AlphaFoldDB" id="A0A132A2S2"/>
<accession>A0A132A2S2</accession>
<reference evidence="1 2" key="1">
    <citation type="journal article" date="2015" name="Parasit. Vectors">
        <title>Draft genome of the scabies mite.</title>
        <authorList>
            <person name="Rider S.D.Jr."/>
            <person name="Morgan M.S."/>
            <person name="Arlian L.G."/>
        </authorList>
    </citation>
    <scope>NUCLEOTIDE SEQUENCE [LARGE SCALE GENOMIC DNA]</scope>
    <source>
        <strain evidence="1">Arlian Lab</strain>
    </source>
</reference>
<sequence>MILENQPISEKRIPRSIDFPSPVCIIHSRTLLICRFLFFSLIASLHLSFHPCDKLNVGIDADDGRGVKYIIQEEPFLIMHPFRTK</sequence>
<protein>
    <submittedName>
        <fullName evidence="1">Uncharacterized protein</fullName>
    </submittedName>
</protein>
<evidence type="ECO:0000313" key="2">
    <source>
        <dbReference type="Proteomes" id="UP000616769"/>
    </source>
</evidence>
<name>A0A132A2S2_SARSC</name>
<dbReference type="Proteomes" id="UP000616769">
    <property type="component" value="Unassembled WGS sequence"/>
</dbReference>
<organism evidence="1 2">
    <name type="scientific">Sarcoptes scabiei</name>
    <name type="common">Itch mite</name>
    <name type="synonym">Acarus scabiei</name>
    <dbReference type="NCBI Taxonomy" id="52283"/>
    <lineage>
        <taxon>Eukaryota</taxon>
        <taxon>Metazoa</taxon>
        <taxon>Ecdysozoa</taxon>
        <taxon>Arthropoda</taxon>
        <taxon>Chelicerata</taxon>
        <taxon>Arachnida</taxon>
        <taxon>Acari</taxon>
        <taxon>Acariformes</taxon>
        <taxon>Sarcoptiformes</taxon>
        <taxon>Astigmata</taxon>
        <taxon>Psoroptidia</taxon>
        <taxon>Sarcoptoidea</taxon>
        <taxon>Sarcoptidae</taxon>
        <taxon>Sarcoptinae</taxon>
        <taxon>Sarcoptes</taxon>
    </lineage>
</organism>